<dbReference type="EMBL" id="CP101412">
    <property type="protein sequence ID" value="WBB30742.1"/>
    <property type="molecule type" value="Genomic_DNA"/>
</dbReference>
<keyword evidence="2" id="KW-0808">Transferase</keyword>
<dbReference type="PANTHER" id="PTHR43415:SF3">
    <property type="entry name" value="GNAT-FAMILY ACETYLTRANSFERASE"/>
    <property type="match status" value="1"/>
</dbReference>
<dbReference type="STRING" id="33033.NW74_01000"/>
<dbReference type="Proteomes" id="UP001210690">
    <property type="component" value="Chromosome"/>
</dbReference>
<evidence type="ECO:0000313" key="4">
    <source>
        <dbReference type="EMBL" id="WBB30742.1"/>
    </source>
</evidence>
<name>A0A0B4RZX1_9FIRM</name>
<accession>A0A0B4RZX1</accession>
<dbReference type="RefSeq" id="WP_041953397.1">
    <property type="nucleotide sequence ID" value="NZ_CAJPUJ010000072.1"/>
</dbReference>
<evidence type="ECO:0000313" key="3">
    <source>
        <dbReference type="EMBL" id="MCZ7408236.1"/>
    </source>
</evidence>
<gene>
    <name evidence="4" type="ORF">NM222_07260</name>
    <name evidence="3" type="ORF">NND69_07725</name>
    <name evidence="2" type="ORF">NW74_01000</name>
</gene>
<keyword evidence="5" id="KW-1185">Reference proteome</keyword>
<dbReference type="AlphaFoldDB" id="A0A0B4RZX1"/>
<reference evidence="3" key="2">
    <citation type="submission" date="2022-07" db="EMBL/GenBank/DDBJ databases">
        <title>Parvimonas micra travels from the subgingival sulcus of the human oral cavity to the colorectal adenocarcinoma.</title>
        <authorList>
            <person name="Conde-Perez K."/>
            <person name="Buetas E."/>
            <person name="Aja-Macaya P."/>
            <person name="Martin-De Arribas E."/>
            <person name="Iglesias-Corras I."/>
            <person name="Trigo-Tasende N."/>
            <person name="Nasser-Ali M."/>
            <person name="Estevez L.S."/>
            <person name="Rumbo-Feal S."/>
            <person name="Otero-Alen B."/>
            <person name="Noguera J.F."/>
            <person name="Concha A."/>
            <person name="Pardinas-Lopez S."/>
            <person name="Carda-Dieguez M."/>
            <person name="Gomez-Randulfe I."/>
            <person name="Martinez-Lago N."/>
            <person name="Ladra S."/>
            <person name="Aparicio L.A."/>
            <person name="Bou G."/>
            <person name="Mira A."/>
            <person name="Vallejo J.A."/>
            <person name="Poza M."/>
        </authorList>
    </citation>
    <scope>NUCLEOTIDE SEQUENCE</scope>
    <source>
        <strain evidence="4">PM102KC-G-1</strain>
        <strain evidence="3">PM79KC-AC-4</strain>
    </source>
</reference>
<dbReference type="OrthoDB" id="9795206at2"/>
<dbReference type="PROSITE" id="PS51186">
    <property type="entry name" value="GNAT"/>
    <property type="match status" value="1"/>
</dbReference>
<dbReference type="Proteomes" id="UP001141458">
    <property type="component" value="Unassembled WGS sequence"/>
</dbReference>
<sequence>MDNFLIEDDDIKIKKFEKSYFKYFKNFSPYDDILLTDYNLCFLTESEIKNWEKRIKSKKNNYFAIFFKDILIGYISISRISFLNSNFELSLCLDEKFCSKGYGFKSLRLFLEYYFENFDKYSIWLNVNAFNQRAIHLYEKIGFEKISEFLGDFEVQKMQKLKRYEEAKEYFEEKNDIIYSKIFTMKLDRLKFLERWDRSGNKF</sequence>
<dbReference type="EMBL" id="CP009761">
    <property type="protein sequence ID" value="AIZ36040.1"/>
    <property type="molecule type" value="Genomic_DNA"/>
</dbReference>
<dbReference type="InterPro" id="IPR016181">
    <property type="entry name" value="Acyl_CoA_acyltransferase"/>
</dbReference>
<dbReference type="InterPro" id="IPR000182">
    <property type="entry name" value="GNAT_dom"/>
</dbReference>
<evidence type="ECO:0000313" key="2">
    <source>
        <dbReference type="EMBL" id="AIZ36040.1"/>
    </source>
</evidence>
<evidence type="ECO:0000259" key="1">
    <source>
        <dbReference type="PROSITE" id="PS51186"/>
    </source>
</evidence>
<proteinExistence type="predicted"/>
<protein>
    <submittedName>
        <fullName evidence="3">GNAT family N-acetyltransferase</fullName>
    </submittedName>
    <submittedName>
        <fullName evidence="2">GNAT family acetyltransferase</fullName>
    </submittedName>
</protein>
<evidence type="ECO:0000313" key="5">
    <source>
        <dbReference type="Proteomes" id="UP000031386"/>
    </source>
</evidence>
<dbReference type="Proteomes" id="UP000031386">
    <property type="component" value="Chromosome"/>
</dbReference>
<reference evidence="2 5" key="1">
    <citation type="submission" date="2014-10" db="EMBL/GenBank/DDBJ databases">
        <title>Complete genome sequence of Parvimonas micra KCOM 1535 (= ChDC B708).</title>
        <authorList>
            <person name="Kook J.-K."/>
            <person name="Park S.-N."/>
            <person name="Lim Y.K."/>
            <person name="Roh H."/>
        </authorList>
    </citation>
    <scope>NUCLEOTIDE SEQUENCE [LARGE SCALE GENOMIC DNA]</scope>
    <source>
        <strain evidence="2">KCOM 1535</strain>
        <strain evidence="5">KCOM 1535 / ChDC B708</strain>
    </source>
</reference>
<organism evidence="2 5">
    <name type="scientific">Parvimonas micra</name>
    <dbReference type="NCBI Taxonomy" id="33033"/>
    <lineage>
        <taxon>Bacteria</taxon>
        <taxon>Bacillati</taxon>
        <taxon>Bacillota</taxon>
        <taxon>Tissierellia</taxon>
        <taxon>Tissierellales</taxon>
        <taxon>Peptoniphilaceae</taxon>
        <taxon>Parvimonas</taxon>
    </lineage>
</organism>
<dbReference type="Gene3D" id="3.40.630.30">
    <property type="match status" value="1"/>
</dbReference>
<dbReference type="PANTHER" id="PTHR43415">
    <property type="entry name" value="SPERMIDINE N(1)-ACETYLTRANSFERASE"/>
    <property type="match status" value="1"/>
</dbReference>
<feature type="domain" description="N-acetyltransferase" evidence="1">
    <location>
        <begin position="22"/>
        <end position="163"/>
    </location>
</feature>
<dbReference type="KEGG" id="pmic:NW74_01000"/>
<dbReference type="SUPFAM" id="SSF55729">
    <property type="entry name" value="Acyl-CoA N-acyltransferases (Nat)"/>
    <property type="match status" value="1"/>
</dbReference>
<dbReference type="EMBL" id="JANDZV010000009">
    <property type="protein sequence ID" value="MCZ7408236.1"/>
    <property type="molecule type" value="Genomic_DNA"/>
</dbReference>
<dbReference type="Pfam" id="PF13302">
    <property type="entry name" value="Acetyltransf_3"/>
    <property type="match status" value="1"/>
</dbReference>
<dbReference type="GO" id="GO:0016747">
    <property type="term" value="F:acyltransferase activity, transferring groups other than amino-acyl groups"/>
    <property type="evidence" value="ECO:0007669"/>
    <property type="project" value="InterPro"/>
</dbReference>